<name>A0ABY9S240_9ACTN</name>
<organism evidence="2 3">
    <name type="scientific">Streptomyces roseicoloratus</name>
    <dbReference type="NCBI Taxonomy" id="2508722"/>
    <lineage>
        <taxon>Bacteria</taxon>
        <taxon>Bacillati</taxon>
        <taxon>Actinomycetota</taxon>
        <taxon>Actinomycetes</taxon>
        <taxon>Kitasatosporales</taxon>
        <taxon>Streptomycetaceae</taxon>
        <taxon>Streptomyces</taxon>
    </lineage>
</organism>
<evidence type="ECO:0008006" key="4">
    <source>
        <dbReference type="Google" id="ProtNLM"/>
    </source>
</evidence>
<evidence type="ECO:0000256" key="1">
    <source>
        <dbReference type="SAM" id="MobiDB-lite"/>
    </source>
</evidence>
<dbReference type="SUPFAM" id="SSF52266">
    <property type="entry name" value="SGNH hydrolase"/>
    <property type="match status" value="1"/>
</dbReference>
<accession>A0ABY9S240</accession>
<gene>
    <name evidence="2" type="ORF">RGF97_28770</name>
</gene>
<feature type="region of interest" description="Disordered" evidence="1">
    <location>
        <begin position="69"/>
        <end position="100"/>
    </location>
</feature>
<dbReference type="Proteomes" id="UP001250858">
    <property type="component" value="Chromosome"/>
</dbReference>
<dbReference type="RefSeq" id="WP_309549680.1">
    <property type="nucleotide sequence ID" value="NZ_CP133762.1"/>
</dbReference>
<reference evidence="2 3" key="1">
    <citation type="submission" date="2023-09" db="EMBL/GenBank/DDBJ databases">
        <title>Complete genome of Streptomyces roseicoloratus T14.</title>
        <authorList>
            <person name="Bashizi T."/>
            <person name="Kim M.-J."/>
            <person name="Lee G."/>
            <person name="Tagele S.B."/>
            <person name="Shin J.-H."/>
        </authorList>
    </citation>
    <scope>NUCLEOTIDE SEQUENCE [LARGE SCALE GENOMIC DNA]</scope>
    <source>
        <strain evidence="2 3">T14</strain>
    </source>
</reference>
<dbReference type="EMBL" id="CP133762">
    <property type="protein sequence ID" value="WMX48008.1"/>
    <property type="molecule type" value="Genomic_DNA"/>
</dbReference>
<feature type="compositionally biased region" description="Low complexity" evidence="1">
    <location>
        <begin position="69"/>
        <end position="83"/>
    </location>
</feature>
<keyword evidence="3" id="KW-1185">Reference proteome</keyword>
<dbReference type="Gene3D" id="3.40.50.1110">
    <property type="entry name" value="SGNH hydrolase"/>
    <property type="match status" value="1"/>
</dbReference>
<evidence type="ECO:0000313" key="3">
    <source>
        <dbReference type="Proteomes" id="UP001250858"/>
    </source>
</evidence>
<protein>
    <recommendedName>
        <fullName evidence="4">SGNH hydrolase-type esterase domain-containing protein</fullName>
    </recommendedName>
</protein>
<proteinExistence type="predicted"/>
<dbReference type="InterPro" id="IPR036514">
    <property type="entry name" value="SGNH_hydro_sf"/>
</dbReference>
<evidence type="ECO:0000313" key="2">
    <source>
        <dbReference type="EMBL" id="WMX48008.1"/>
    </source>
</evidence>
<sequence>MGATLAELRAAMERAARDRVGAGDGRLAVLPGRGLLRPEHLADGLHPNDAGHAVLGAAVARALREAGFAPPTASTGAAGPAGPVDTRRAGKPAEGAPGPL</sequence>